<dbReference type="EMBL" id="JAHESD010000020">
    <property type="protein sequence ID" value="MBT1703788.1"/>
    <property type="molecule type" value="Genomic_DNA"/>
</dbReference>
<comment type="caution">
    <text evidence="3">The sequence shown here is derived from an EMBL/GenBank/DDBJ whole genome shotgun (WGS) entry which is preliminary data.</text>
</comment>
<keyword evidence="2" id="KW-0732">Signal</keyword>
<protein>
    <submittedName>
        <fullName evidence="3">Uncharacterized protein</fullName>
    </submittedName>
</protein>
<sequence length="244" mass="26775">MLLRTLCLVCYLTISVFTVKAQDPGPGSVTVYSEDGENFTLYLNGEQKNIGPSSRVVAENVKEVPVAFRIVFQNGAKEIKKNGIRQGTHCLYAIQKNKKGERVFKMKGCSEDAPVAQSTSSAEQSASSSTVTTTTVTSTPAQLSATFSNGVISINDGRTIHVKKVKANGMSYPRVFMNALPGARVSITYDDNDEKYNAESPFKYEVKDYSNNNSYLTLTVDEGGPQKTWHVKLQNANGYDMKIE</sequence>
<evidence type="ECO:0000256" key="2">
    <source>
        <dbReference type="SAM" id="SignalP"/>
    </source>
</evidence>
<dbReference type="RefSeq" id="WP_254153750.1">
    <property type="nucleotide sequence ID" value="NZ_JAHESD010000020.1"/>
</dbReference>
<accession>A0ABS5VQU8</accession>
<keyword evidence="4" id="KW-1185">Reference proteome</keyword>
<name>A0ABS5VQU8_9BACT</name>
<feature type="region of interest" description="Disordered" evidence="1">
    <location>
        <begin position="114"/>
        <end position="135"/>
    </location>
</feature>
<evidence type="ECO:0000313" key="3">
    <source>
        <dbReference type="EMBL" id="MBT1703788.1"/>
    </source>
</evidence>
<evidence type="ECO:0000313" key="4">
    <source>
        <dbReference type="Proteomes" id="UP000772618"/>
    </source>
</evidence>
<gene>
    <name evidence="3" type="ORF">KK060_10885</name>
</gene>
<reference evidence="3 4" key="1">
    <citation type="submission" date="2021-05" db="EMBL/GenBank/DDBJ databases">
        <title>A Polyphasic approach of four new species of the genus Ohtaekwangia: Ohtaekwangia histidinii sp. nov., Ohtaekwangia cretensis sp. nov., Ohtaekwangia indiensis sp. nov., Ohtaekwangia reichenbachii sp. nov. from diverse environment.</title>
        <authorList>
            <person name="Octaviana S."/>
        </authorList>
    </citation>
    <scope>NUCLEOTIDE SEQUENCE [LARGE SCALE GENOMIC DNA]</scope>
    <source>
        <strain evidence="3 4">PWU20</strain>
    </source>
</reference>
<dbReference type="Proteomes" id="UP000772618">
    <property type="component" value="Unassembled WGS sequence"/>
</dbReference>
<evidence type="ECO:0000256" key="1">
    <source>
        <dbReference type="SAM" id="MobiDB-lite"/>
    </source>
</evidence>
<feature type="compositionally biased region" description="Low complexity" evidence="1">
    <location>
        <begin position="115"/>
        <end position="135"/>
    </location>
</feature>
<proteinExistence type="predicted"/>
<feature type="signal peptide" evidence="2">
    <location>
        <begin position="1"/>
        <end position="21"/>
    </location>
</feature>
<feature type="chain" id="PRO_5045522880" evidence="2">
    <location>
        <begin position="22"/>
        <end position="244"/>
    </location>
</feature>
<organism evidence="3 4">
    <name type="scientific">Chryseosolibacter indicus</name>
    <dbReference type="NCBI Taxonomy" id="2782351"/>
    <lineage>
        <taxon>Bacteria</taxon>
        <taxon>Pseudomonadati</taxon>
        <taxon>Bacteroidota</taxon>
        <taxon>Cytophagia</taxon>
        <taxon>Cytophagales</taxon>
        <taxon>Chryseotaleaceae</taxon>
        <taxon>Chryseosolibacter</taxon>
    </lineage>
</organism>